<protein>
    <submittedName>
        <fullName evidence="2">PilZ domain-containing protein</fullName>
    </submittedName>
</protein>
<evidence type="ECO:0000313" key="3">
    <source>
        <dbReference type="Proteomes" id="UP001589836"/>
    </source>
</evidence>
<dbReference type="Gene3D" id="2.40.10.220">
    <property type="entry name" value="predicted glycosyltransferase like domains"/>
    <property type="match status" value="1"/>
</dbReference>
<keyword evidence="3" id="KW-1185">Reference proteome</keyword>
<organism evidence="2 3">
    <name type="scientific">Pontibacillus salicampi</name>
    <dbReference type="NCBI Taxonomy" id="1449801"/>
    <lineage>
        <taxon>Bacteria</taxon>
        <taxon>Bacillati</taxon>
        <taxon>Bacillota</taxon>
        <taxon>Bacilli</taxon>
        <taxon>Bacillales</taxon>
        <taxon>Bacillaceae</taxon>
        <taxon>Pontibacillus</taxon>
    </lineage>
</organism>
<gene>
    <name evidence="2" type="ORF">ACFFGV_06475</name>
</gene>
<name>A0ABV6LLH2_9BACI</name>
<reference evidence="2 3" key="1">
    <citation type="submission" date="2024-09" db="EMBL/GenBank/DDBJ databases">
        <authorList>
            <person name="Sun Q."/>
            <person name="Mori K."/>
        </authorList>
    </citation>
    <scope>NUCLEOTIDE SEQUENCE [LARGE SCALE GENOMIC DNA]</scope>
    <source>
        <strain evidence="2 3">NCAIM B.02529</strain>
    </source>
</reference>
<dbReference type="Proteomes" id="UP001589836">
    <property type="component" value="Unassembled WGS sequence"/>
</dbReference>
<evidence type="ECO:0000313" key="2">
    <source>
        <dbReference type="EMBL" id="MFC0523240.1"/>
    </source>
</evidence>
<sequence length="127" mass="14726">MFKKDSVVHSSSPIAMERRAYPRYQLTPSLEGVMHSFTLMRDRHMNAIQGEVIDISEGGLQFVTSNDLPLVSEELISIHFYWNKQRIQLTGKLAWIRQEEKENRAGMAFGSETKKSEHLLQLLNHIR</sequence>
<dbReference type="InterPro" id="IPR009875">
    <property type="entry name" value="PilZ_domain"/>
</dbReference>
<feature type="domain" description="PilZ" evidence="1">
    <location>
        <begin position="17"/>
        <end position="121"/>
    </location>
</feature>
<dbReference type="SUPFAM" id="SSF141371">
    <property type="entry name" value="PilZ domain-like"/>
    <property type="match status" value="1"/>
</dbReference>
<proteinExistence type="predicted"/>
<dbReference type="EMBL" id="JBHLTP010000003">
    <property type="protein sequence ID" value="MFC0523240.1"/>
    <property type="molecule type" value="Genomic_DNA"/>
</dbReference>
<dbReference type="RefSeq" id="WP_377345782.1">
    <property type="nucleotide sequence ID" value="NZ_JBHLTP010000003.1"/>
</dbReference>
<evidence type="ECO:0000259" key="1">
    <source>
        <dbReference type="Pfam" id="PF07238"/>
    </source>
</evidence>
<dbReference type="Pfam" id="PF07238">
    <property type="entry name" value="PilZ"/>
    <property type="match status" value="1"/>
</dbReference>
<accession>A0ABV6LLH2</accession>
<comment type="caution">
    <text evidence="2">The sequence shown here is derived from an EMBL/GenBank/DDBJ whole genome shotgun (WGS) entry which is preliminary data.</text>
</comment>